<dbReference type="PANTHER" id="PTHR45947">
    <property type="entry name" value="SULFOQUINOVOSYL TRANSFERASE SQD2"/>
    <property type="match status" value="1"/>
</dbReference>
<protein>
    <submittedName>
        <fullName evidence="3">Glycosyltransferase family 4 protein</fullName>
    </submittedName>
</protein>
<comment type="caution">
    <text evidence="3">The sequence shown here is derived from an EMBL/GenBank/DDBJ whole genome shotgun (WGS) entry which is preliminary data.</text>
</comment>
<dbReference type="Pfam" id="PF13439">
    <property type="entry name" value="Glyco_transf_4"/>
    <property type="match status" value="1"/>
</dbReference>
<sequence length="363" mass="41477">MKVALIHYWLVNMRGGEKVLEALCELYPQADIFTHVLDRQAISPLIRSRTIHTTFINKLPWAKQRYQWYLPLMPLALEQLDLSAYDLVISSESGPAKGVIVGPNSLHICYCHSPMRYLWDMYGDYLKNASLPVRLLFPLLAHYLRIWDRHTAAGVDHFIANSNFIAKRINKYYRREAVVIHPPVAIEDFFIAEQIEDYYLLFGQLVKYKRADLAIEAFNRLGKPLLVIGEGEMLPQLKRMANDNIRFLGKQPFEQVRHYLAHCKALIFPGVEDFGIVPVEAMASGRPVIAFAAGGAMETVAEHTTGLLFREQTPESLISAIESFEQIQSKFSPESIRGHAKDFGRNTFKRNIKQVIDAQLSDM</sequence>
<reference evidence="3 4" key="1">
    <citation type="submission" date="2022-07" db="EMBL/GenBank/DDBJ databases">
        <title>Methylomonas rivi sp. nov., Methylomonas rosea sp. nov., Methylomonas aureus sp. nov. and Methylomonas subterranea sp. nov., four novel methanotrophs isolated from a freshwater creek and the deep terrestrial subsurface.</title>
        <authorList>
            <person name="Abin C."/>
            <person name="Sankaranarayanan K."/>
            <person name="Garner C."/>
            <person name="Sindelar R."/>
            <person name="Kotary K."/>
            <person name="Garner R."/>
            <person name="Barclay S."/>
            <person name="Lawson P."/>
            <person name="Krumholz L."/>
        </authorList>
    </citation>
    <scope>NUCLEOTIDE SEQUENCE [LARGE SCALE GENOMIC DNA]</scope>
    <source>
        <strain evidence="3 4">WSC-6</strain>
    </source>
</reference>
<dbReference type="RefSeq" id="WP_256616457.1">
    <property type="nucleotide sequence ID" value="NZ_JANIBK010000119.1"/>
</dbReference>
<proteinExistence type="predicted"/>
<dbReference type="Gene3D" id="3.40.50.2000">
    <property type="entry name" value="Glycogen Phosphorylase B"/>
    <property type="match status" value="2"/>
</dbReference>
<keyword evidence="4" id="KW-1185">Reference proteome</keyword>
<dbReference type="SUPFAM" id="SSF53756">
    <property type="entry name" value="UDP-Glycosyltransferase/glycogen phosphorylase"/>
    <property type="match status" value="1"/>
</dbReference>
<accession>A0ABT1U8C9</accession>
<evidence type="ECO:0000259" key="2">
    <source>
        <dbReference type="Pfam" id="PF13439"/>
    </source>
</evidence>
<evidence type="ECO:0000259" key="1">
    <source>
        <dbReference type="Pfam" id="PF00534"/>
    </source>
</evidence>
<dbReference type="Proteomes" id="UP001524586">
    <property type="component" value="Unassembled WGS sequence"/>
</dbReference>
<name>A0ABT1U8C9_9GAMM</name>
<evidence type="ECO:0000313" key="4">
    <source>
        <dbReference type="Proteomes" id="UP001524586"/>
    </source>
</evidence>
<feature type="domain" description="Glycosyltransferase subfamily 4-like N-terminal" evidence="2">
    <location>
        <begin position="14"/>
        <end position="187"/>
    </location>
</feature>
<dbReference type="InterPro" id="IPR050194">
    <property type="entry name" value="Glycosyltransferase_grp1"/>
</dbReference>
<organism evidence="3 4">
    <name type="scientific">Methylomonas rivi</name>
    <dbReference type="NCBI Taxonomy" id="2952226"/>
    <lineage>
        <taxon>Bacteria</taxon>
        <taxon>Pseudomonadati</taxon>
        <taxon>Pseudomonadota</taxon>
        <taxon>Gammaproteobacteria</taxon>
        <taxon>Methylococcales</taxon>
        <taxon>Methylococcaceae</taxon>
        <taxon>Methylomonas</taxon>
    </lineage>
</organism>
<dbReference type="CDD" id="cd03804">
    <property type="entry name" value="GT4_WbaZ-like"/>
    <property type="match status" value="1"/>
</dbReference>
<dbReference type="PANTHER" id="PTHR45947:SF3">
    <property type="entry name" value="SULFOQUINOVOSYL TRANSFERASE SQD2"/>
    <property type="match status" value="1"/>
</dbReference>
<dbReference type="Pfam" id="PF00534">
    <property type="entry name" value="Glycos_transf_1"/>
    <property type="match status" value="1"/>
</dbReference>
<evidence type="ECO:0000313" key="3">
    <source>
        <dbReference type="EMBL" id="MCQ8130032.1"/>
    </source>
</evidence>
<dbReference type="InterPro" id="IPR028098">
    <property type="entry name" value="Glyco_trans_4-like_N"/>
</dbReference>
<dbReference type="EMBL" id="JANIBK010000119">
    <property type="protein sequence ID" value="MCQ8130032.1"/>
    <property type="molecule type" value="Genomic_DNA"/>
</dbReference>
<feature type="domain" description="Glycosyl transferase family 1" evidence="1">
    <location>
        <begin position="197"/>
        <end position="328"/>
    </location>
</feature>
<gene>
    <name evidence="3" type="ORF">NP596_16360</name>
</gene>
<dbReference type="InterPro" id="IPR001296">
    <property type="entry name" value="Glyco_trans_1"/>
</dbReference>